<evidence type="ECO:0000313" key="2">
    <source>
        <dbReference type="EMBL" id="GJE92902.1"/>
    </source>
</evidence>
<sequence>MNSTAPSSGRFSRLKKALFAFQRGSRARRRVIRAYPGRQAGGRNARALRHDATPSDLPHFCRAILMRGRHQEIAQRRARQSERPAGCASYPLTR</sequence>
<feature type="compositionally biased region" description="Basic and acidic residues" evidence="1">
    <location>
        <begin position="73"/>
        <end position="82"/>
    </location>
</feature>
<dbReference type="Proteomes" id="UP000703269">
    <property type="component" value="Unassembled WGS sequence"/>
</dbReference>
<protein>
    <submittedName>
        <fullName evidence="2">Uncharacterized protein</fullName>
    </submittedName>
</protein>
<comment type="caution">
    <text evidence="2">The sequence shown here is derived from an EMBL/GenBank/DDBJ whole genome shotgun (WGS) entry which is preliminary data.</text>
</comment>
<evidence type="ECO:0000256" key="1">
    <source>
        <dbReference type="SAM" id="MobiDB-lite"/>
    </source>
</evidence>
<accession>A0A9P3GBV5</accession>
<proteinExistence type="predicted"/>
<gene>
    <name evidence="2" type="ORF">PsYK624_090600</name>
</gene>
<reference evidence="2 3" key="1">
    <citation type="submission" date="2021-08" db="EMBL/GenBank/DDBJ databases">
        <title>Draft Genome Sequence of Phanerochaete sordida strain YK-624.</title>
        <authorList>
            <person name="Mori T."/>
            <person name="Dohra H."/>
            <person name="Suzuki T."/>
            <person name="Kawagishi H."/>
            <person name="Hirai H."/>
        </authorList>
    </citation>
    <scope>NUCLEOTIDE SEQUENCE [LARGE SCALE GENOMIC DNA]</scope>
    <source>
        <strain evidence="2 3">YK-624</strain>
    </source>
</reference>
<dbReference type="EMBL" id="BPQB01000029">
    <property type="protein sequence ID" value="GJE92902.1"/>
    <property type="molecule type" value="Genomic_DNA"/>
</dbReference>
<keyword evidence="3" id="KW-1185">Reference proteome</keyword>
<organism evidence="2 3">
    <name type="scientific">Phanerochaete sordida</name>
    <dbReference type="NCBI Taxonomy" id="48140"/>
    <lineage>
        <taxon>Eukaryota</taxon>
        <taxon>Fungi</taxon>
        <taxon>Dikarya</taxon>
        <taxon>Basidiomycota</taxon>
        <taxon>Agaricomycotina</taxon>
        <taxon>Agaricomycetes</taxon>
        <taxon>Polyporales</taxon>
        <taxon>Phanerochaetaceae</taxon>
        <taxon>Phanerochaete</taxon>
    </lineage>
</organism>
<evidence type="ECO:0000313" key="3">
    <source>
        <dbReference type="Proteomes" id="UP000703269"/>
    </source>
</evidence>
<dbReference type="AlphaFoldDB" id="A0A9P3GBV5"/>
<feature type="region of interest" description="Disordered" evidence="1">
    <location>
        <begin position="73"/>
        <end position="94"/>
    </location>
</feature>
<name>A0A9P3GBV5_9APHY</name>